<dbReference type="Pfam" id="PF07690">
    <property type="entry name" value="MFS_1"/>
    <property type="match status" value="1"/>
</dbReference>
<dbReference type="OrthoDB" id="9807274at2"/>
<evidence type="ECO:0000259" key="9">
    <source>
        <dbReference type="PROSITE" id="PS50850"/>
    </source>
</evidence>
<dbReference type="Gene3D" id="1.20.1720.10">
    <property type="entry name" value="Multidrug resistance protein D"/>
    <property type="match status" value="1"/>
</dbReference>
<feature type="transmembrane region" description="Helical" evidence="8">
    <location>
        <begin position="83"/>
        <end position="106"/>
    </location>
</feature>
<dbReference type="PROSITE" id="PS50850">
    <property type="entry name" value="MFS"/>
    <property type="match status" value="1"/>
</dbReference>
<dbReference type="PANTHER" id="PTHR23501:SF1">
    <property type="entry name" value="TRANSPORT PROTEIN HSRA-RELATED"/>
    <property type="match status" value="1"/>
</dbReference>
<dbReference type="SUPFAM" id="SSF103473">
    <property type="entry name" value="MFS general substrate transporter"/>
    <property type="match status" value="1"/>
</dbReference>
<dbReference type="GO" id="GO:0005886">
    <property type="term" value="C:plasma membrane"/>
    <property type="evidence" value="ECO:0007669"/>
    <property type="project" value="UniProtKB-SubCell"/>
</dbReference>
<feature type="transmembrane region" description="Helical" evidence="8">
    <location>
        <begin position="304"/>
        <end position="324"/>
    </location>
</feature>
<keyword evidence="2" id="KW-0813">Transport</keyword>
<accession>A0A4P8IQM3</accession>
<reference evidence="10 11" key="1">
    <citation type="submission" date="2019-05" db="EMBL/GenBank/DDBJ databases">
        <title>Burkholderia sp. DHOD12, isolated from subtropical forest soil.</title>
        <authorList>
            <person name="Gao Z.-H."/>
            <person name="Qiu L.-H."/>
        </authorList>
    </citation>
    <scope>NUCLEOTIDE SEQUENCE [LARGE SCALE GENOMIC DNA]</scope>
    <source>
        <strain evidence="10 11">DHOD12</strain>
    </source>
</reference>
<proteinExistence type="predicted"/>
<feature type="region of interest" description="Disordered" evidence="7">
    <location>
        <begin position="478"/>
        <end position="500"/>
    </location>
</feature>
<feature type="transmembrane region" description="Helical" evidence="8">
    <location>
        <begin position="142"/>
        <end position="160"/>
    </location>
</feature>
<dbReference type="AlphaFoldDB" id="A0A4P8IQM3"/>
<dbReference type="PANTHER" id="PTHR23501">
    <property type="entry name" value="MAJOR FACILITATOR SUPERFAMILY"/>
    <property type="match status" value="1"/>
</dbReference>
<organism evidence="10 11">
    <name type="scientific">Trinickia violacea</name>
    <dbReference type="NCBI Taxonomy" id="2571746"/>
    <lineage>
        <taxon>Bacteria</taxon>
        <taxon>Pseudomonadati</taxon>
        <taxon>Pseudomonadota</taxon>
        <taxon>Betaproteobacteria</taxon>
        <taxon>Burkholderiales</taxon>
        <taxon>Burkholderiaceae</taxon>
        <taxon>Trinickia</taxon>
    </lineage>
</organism>
<keyword evidence="5 8" id="KW-1133">Transmembrane helix</keyword>
<keyword evidence="4 8" id="KW-0812">Transmembrane</keyword>
<evidence type="ECO:0000313" key="11">
    <source>
        <dbReference type="Proteomes" id="UP000298656"/>
    </source>
</evidence>
<dbReference type="InterPro" id="IPR020846">
    <property type="entry name" value="MFS_dom"/>
</dbReference>
<sequence>MSGSAPPATAPANEASLIVILVAAAFFMENLDGTIIATALPQMARSFGVHPVDLSIGITSYLLTLAVFIPVSGWAADRFGVRTVFTTAIAVFTAASMVCGMTQGLAEFTAARVVQGIGGAMMVPVGRLAVLRATRKEDLMRAIAIITWPGLVAPVIGPPLGGFITTYSSWRWIFYLNLPLGLIGIALAWRFIDNAREDAKRPFDTLGFVLCGFACTTLLYATELIGRSDAPWREALAFLAVGGVSGAVALVHLRRARNPVVDLSAFRVHTFAVSMTGGSIFRISISVVPFLLPLMFQVGFGMNAFHSGLLTLAVFAGNLSMKLVTTPVMKRFGFRSVLLANGAFAAATLAAMSLLTPSTPDFWIVAVLFVSGLSRSLQFTAINTLSFADVPKPQMSGASTLASTLNQMTMGMGVAFGAIALRAATWLHGHSAQPSTPADFALAFLFVAALGFVGIFDVFGLDRDAGAHVSGHVSTRRAAPSVLTAPSGGSERSERRGDSS</sequence>
<evidence type="ECO:0000256" key="7">
    <source>
        <dbReference type="SAM" id="MobiDB-lite"/>
    </source>
</evidence>
<dbReference type="NCBIfam" id="TIGR00711">
    <property type="entry name" value="efflux_EmrB"/>
    <property type="match status" value="1"/>
</dbReference>
<dbReference type="InterPro" id="IPR011701">
    <property type="entry name" value="MFS"/>
</dbReference>
<name>A0A4P8IQM3_9BURK</name>
<feature type="transmembrane region" description="Helical" evidence="8">
    <location>
        <begin position="234"/>
        <end position="253"/>
    </location>
</feature>
<dbReference type="Proteomes" id="UP000298656">
    <property type="component" value="Chromosome 1"/>
</dbReference>
<feature type="compositionally biased region" description="Basic and acidic residues" evidence="7">
    <location>
        <begin position="491"/>
        <end position="500"/>
    </location>
</feature>
<protein>
    <submittedName>
        <fullName evidence="10">DHA2 family efflux MFS transporter permease subunit</fullName>
    </submittedName>
</protein>
<feature type="transmembrane region" description="Helical" evidence="8">
    <location>
        <begin position="56"/>
        <end position="76"/>
    </location>
</feature>
<dbReference type="GO" id="GO:0022857">
    <property type="term" value="F:transmembrane transporter activity"/>
    <property type="evidence" value="ECO:0007669"/>
    <property type="project" value="InterPro"/>
</dbReference>
<dbReference type="Gene3D" id="1.20.1250.20">
    <property type="entry name" value="MFS general substrate transporter like domains"/>
    <property type="match status" value="1"/>
</dbReference>
<feature type="transmembrane region" description="Helical" evidence="8">
    <location>
        <begin position="112"/>
        <end position="130"/>
    </location>
</feature>
<evidence type="ECO:0000256" key="3">
    <source>
        <dbReference type="ARBA" id="ARBA00022475"/>
    </source>
</evidence>
<feature type="transmembrane region" description="Helical" evidence="8">
    <location>
        <begin position="440"/>
        <end position="461"/>
    </location>
</feature>
<comment type="subcellular location">
    <subcellularLocation>
        <location evidence="1">Cell membrane</location>
        <topology evidence="1">Multi-pass membrane protein</topology>
    </subcellularLocation>
</comment>
<evidence type="ECO:0000256" key="8">
    <source>
        <dbReference type="SAM" id="Phobius"/>
    </source>
</evidence>
<dbReference type="RefSeq" id="WP_137332221.1">
    <property type="nucleotide sequence ID" value="NZ_CP040077.1"/>
</dbReference>
<feature type="transmembrane region" description="Helical" evidence="8">
    <location>
        <begin position="336"/>
        <end position="356"/>
    </location>
</feature>
<keyword evidence="6 8" id="KW-0472">Membrane</keyword>
<feature type="domain" description="Major facilitator superfamily (MFS) profile" evidence="9">
    <location>
        <begin position="18"/>
        <end position="466"/>
    </location>
</feature>
<feature type="transmembrane region" description="Helical" evidence="8">
    <location>
        <begin position="172"/>
        <end position="191"/>
    </location>
</feature>
<dbReference type="InterPro" id="IPR036259">
    <property type="entry name" value="MFS_trans_sf"/>
</dbReference>
<evidence type="ECO:0000313" key="10">
    <source>
        <dbReference type="EMBL" id="QCP49393.1"/>
    </source>
</evidence>
<feature type="transmembrane region" description="Helical" evidence="8">
    <location>
        <begin position="203"/>
        <end position="222"/>
    </location>
</feature>
<dbReference type="KEGG" id="tvl:FAZ95_09550"/>
<keyword evidence="11" id="KW-1185">Reference proteome</keyword>
<feature type="transmembrane region" description="Helical" evidence="8">
    <location>
        <begin position="265"/>
        <end position="292"/>
    </location>
</feature>
<feature type="transmembrane region" description="Helical" evidence="8">
    <location>
        <begin position="409"/>
        <end position="428"/>
    </location>
</feature>
<dbReference type="CDD" id="cd17503">
    <property type="entry name" value="MFS_LmrB_MDR_like"/>
    <property type="match status" value="1"/>
</dbReference>
<evidence type="ECO:0000256" key="2">
    <source>
        <dbReference type="ARBA" id="ARBA00022448"/>
    </source>
</evidence>
<dbReference type="InterPro" id="IPR004638">
    <property type="entry name" value="EmrB-like"/>
</dbReference>
<feature type="transmembrane region" description="Helical" evidence="8">
    <location>
        <begin position="362"/>
        <end position="388"/>
    </location>
</feature>
<evidence type="ECO:0000256" key="4">
    <source>
        <dbReference type="ARBA" id="ARBA00022692"/>
    </source>
</evidence>
<evidence type="ECO:0000256" key="6">
    <source>
        <dbReference type="ARBA" id="ARBA00023136"/>
    </source>
</evidence>
<dbReference type="EMBL" id="CP040077">
    <property type="protein sequence ID" value="QCP49393.1"/>
    <property type="molecule type" value="Genomic_DNA"/>
</dbReference>
<gene>
    <name evidence="10" type="ORF">FAZ95_09550</name>
</gene>
<evidence type="ECO:0000256" key="5">
    <source>
        <dbReference type="ARBA" id="ARBA00022989"/>
    </source>
</evidence>
<keyword evidence="3" id="KW-1003">Cell membrane</keyword>
<evidence type="ECO:0000256" key="1">
    <source>
        <dbReference type="ARBA" id="ARBA00004651"/>
    </source>
</evidence>